<keyword evidence="14" id="KW-1185">Reference proteome</keyword>
<dbReference type="InterPro" id="IPR004358">
    <property type="entry name" value="Sig_transdc_His_kin-like_C"/>
</dbReference>
<dbReference type="InterPro" id="IPR036890">
    <property type="entry name" value="HATPase_C_sf"/>
</dbReference>
<dbReference type="EMBL" id="CP003379">
    <property type="protein sequence ID" value="AFL87437.1"/>
    <property type="molecule type" value="Genomic_DNA"/>
</dbReference>
<dbReference type="PANTHER" id="PTHR43065:SF10">
    <property type="entry name" value="PEROXIDE STRESS-ACTIVATED HISTIDINE KINASE MAK3"/>
    <property type="match status" value="1"/>
</dbReference>
<dbReference type="InterPro" id="IPR003661">
    <property type="entry name" value="HisK_dim/P_dom"/>
</dbReference>
<dbReference type="InterPro" id="IPR000700">
    <property type="entry name" value="PAS-assoc_C"/>
</dbReference>
<dbReference type="HOGENOM" id="CLU_000445_114_39_0"/>
<keyword evidence="4" id="KW-0808">Transferase</keyword>
<evidence type="ECO:0000256" key="4">
    <source>
        <dbReference type="ARBA" id="ARBA00022679"/>
    </source>
</evidence>
<evidence type="ECO:0000256" key="8">
    <source>
        <dbReference type="ARBA" id="ARBA00023012"/>
    </source>
</evidence>
<protein>
    <recommendedName>
        <fullName evidence="2">histidine kinase</fullName>
        <ecNumber evidence="2">2.7.13.3</ecNumber>
    </recommendedName>
</protein>
<dbReference type="PROSITE" id="PS50113">
    <property type="entry name" value="PAC"/>
    <property type="match status" value="1"/>
</dbReference>
<dbReference type="PROSITE" id="PS50109">
    <property type="entry name" value="HIS_KIN"/>
    <property type="match status" value="1"/>
</dbReference>
<evidence type="ECO:0000256" key="7">
    <source>
        <dbReference type="ARBA" id="ARBA00022840"/>
    </source>
</evidence>
<evidence type="ECO:0000256" key="6">
    <source>
        <dbReference type="ARBA" id="ARBA00022777"/>
    </source>
</evidence>
<reference evidence="13 14" key="1">
    <citation type="submission" date="2012-06" db="EMBL/GenBank/DDBJ databases">
        <title>Complete genome of Terriglobus roseus DSM 18391.</title>
        <authorList>
            <consortium name="US DOE Joint Genome Institute (JGI-PGF)"/>
            <person name="Lucas S."/>
            <person name="Copeland A."/>
            <person name="Lapidus A."/>
            <person name="Glavina del Rio T."/>
            <person name="Dalin E."/>
            <person name="Tice H."/>
            <person name="Bruce D."/>
            <person name="Goodwin L."/>
            <person name="Pitluck S."/>
            <person name="Peters L."/>
            <person name="Mikhailova N."/>
            <person name="Munk A.C.C."/>
            <person name="Kyrpides N."/>
            <person name="Mavromatis K."/>
            <person name="Ivanova N."/>
            <person name="Brettin T."/>
            <person name="Detter J.C."/>
            <person name="Han C."/>
            <person name="Larimer F."/>
            <person name="Land M."/>
            <person name="Hauser L."/>
            <person name="Markowitz V."/>
            <person name="Cheng J.-F."/>
            <person name="Hugenholtz P."/>
            <person name="Woyke T."/>
            <person name="Wu D."/>
            <person name="Brambilla E."/>
            <person name="Klenk H.-P."/>
            <person name="Eisen J.A."/>
        </authorList>
    </citation>
    <scope>NUCLEOTIDE SEQUENCE [LARGE SCALE GENOMIC DNA]</scope>
    <source>
        <strain evidence="14">DSM 18391 / NRRL B-41598 / KBS 63</strain>
    </source>
</reference>
<dbReference type="AlphaFoldDB" id="I3ZDW9"/>
<dbReference type="Pfam" id="PF02518">
    <property type="entry name" value="HATPase_c"/>
    <property type="match status" value="1"/>
</dbReference>
<evidence type="ECO:0000256" key="5">
    <source>
        <dbReference type="ARBA" id="ARBA00022741"/>
    </source>
</evidence>
<evidence type="ECO:0000259" key="12">
    <source>
        <dbReference type="PROSITE" id="PS50113"/>
    </source>
</evidence>
<dbReference type="SMART" id="SM00091">
    <property type="entry name" value="PAS"/>
    <property type="match status" value="1"/>
</dbReference>
<dbReference type="InterPro" id="IPR001610">
    <property type="entry name" value="PAC"/>
</dbReference>
<evidence type="ECO:0000256" key="9">
    <source>
        <dbReference type="SAM" id="MobiDB-lite"/>
    </source>
</evidence>
<dbReference type="NCBIfam" id="TIGR00229">
    <property type="entry name" value="sensory_box"/>
    <property type="match status" value="1"/>
</dbReference>
<dbReference type="Pfam" id="PF00512">
    <property type="entry name" value="HisKA"/>
    <property type="match status" value="1"/>
</dbReference>
<evidence type="ECO:0000256" key="2">
    <source>
        <dbReference type="ARBA" id="ARBA00012438"/>
    </source>
</evidence>
<dbReference type="Proteomes" id="UP000006056">
    <property type="component" value="Chromosome"/>
</dbReference>
<dbReference type="InterPro" id="IPR005467">
    <property type="entry name" value="His_kinase_dom"/>
</dbReference>
<keyword evidence="7" id="KW-0067">ATP-binding</keyword>
<dbReference type="SUPFAM" id="SSF47384">
    <property type="entry name" value="Homodimeric domain of signal transducing histidine kinase"/>
    <property type="match status" value="1"/>
</dbReference>
<dbReference type="SUPFAM" id="SSF55874">
    <property type="entry name" value="ATPase domain of HSP90 chaperone/DNA topoisomerase II/histidine kinase"/>
    <property type="match status" value="1"/>
</dbReference>
<evidence type="ECO:0000259" key="10">
    <source>
        <dbReference type="PROSITE" id="PS50109"/>
    </source>
</evidence>
<evidence type="ECO:0000313" key="13">
    <source>
        <dbReference type="EMBL" id="AFL87437.1"/>
    </source>
</evidence>
<accession>I3ZDW9</accession>
<dbReference type="KEGG" id="trs:Terro_1118"/>
<keyword evidence="5" id="KW-0547">Nucleotide-binding</keyword>
<dbReference type="CDD" id="cd00130">
    <property type="entry name" value="PAS"/>
    <property type="match status" value="1"/>
</dbReference>
<name>I3ZDW9_TERRK</name>
<dbReference type="PANTHER" id="PTHR43065">
    <property type="entry name" value="SENSOR HISTIDINE KINASE"/>
    <property type="match status" value="1"/>
</dbReference>
<dbReference type="InterPro" id="IPR003594">
    <property type="entry name" value="HATPase_dom"/>
</dbReference>
<dbReference type="GO" id="GO:0005524">
    <property type="term" value="F:ATP binding"/>
    <property type="evidence" value="ECO:0007669"/>
    <property type="project" value="UniProtKB-KW"/>
</dbReference>
<dbReference type="Gene3D" id="3.30.565.10">
    <property type="entry name" value="Histidine kinase-like ATPase, C-terminal domain"/>
    <property type="match status" value="1"/>
</dbReference>
<evidence type="ECO:0000256" key="3">
    <source>
        <dbReference type="ARBA" id="ARBA00022553"/>
    </source>
</evidence>
<feature type="domain" description="PAC" evidence="12">
    <location>
        <begin position="226"/>
        <end position="281"/>
    </location>
</feature>
<dbReference type="SMART" id="SM00086">
    <property type="entry name" value="PAC"/>
    <property type="match status" value="1"/>
</dbReference>
<dbReference type="InterPro" id="IPR036097">
    <property type="entry name" value="HisK_dim/P_sf"/>
</dbReference>
<dbReference type="GO" id="GO:0000155">
    <property type="term" value="F:phosphorelay sensor kinase activity"/>
    <property type="evidence" value="ECO:0007669"/>
    <property type="project" value="InterPro"/>
</dbReference>
<dbReference type="RefSeq" id="WP_014785006.1">
    <property type="nucleotide sequence ID" value="NC_018014.1"/>
</dbReference>
<dbReference type="Gene3D" id="3.30.450.20">
    <property type="entry name" value="PAS domain"/>
    <property type="match status" value="1"/>
</dbReference>
<dbReference type="Gene3D" id="1.10.287.130">
    <property type="match status" value="1"/>
</dbReference>
<dbReference type="eggNOG" id="COG4191">
    <property type="taxonomic scope" value="Bacteria"/>
</dbReference>
<dbReference type="SMART" id="SM00387">
    <property type="entry name" value="HATPase_c"/>
    <property type="match status" value="1"/>
</dbReference>
<dbReference type="STRING" id="926566.Terro_1118"/>
<comment type="catalytic activity">
    <reaction evidence="1">
        <text>ATP + protein L-histidine = ADP + protein N-phospho-L-histidine.</text>
        <dbReference type="EC" id="2.7.13.3"/>
    </reaction>
</comment>
<dbReference type="InterPro" id="IPR000014">
    <property type="entry name" value="PAS"/>
</dbReference>
<evidence type="ECO:0000259" key="11">
    <source>
        <dbReference type="PROSITE" id="PS50112"/>
    </source>
</evidence>
<evidence type="ECO:0000256" key="1">
    <source>
        <dbReference type="ARBA" id="ARBA00000085"/>
    </source>
</evidence>
<dbReference type="CDD" id="cd00082">
    <property type="entry name" value="HisKA"/>
    <property type="match status" value="1"/>
</dbReference>
<dbReference type="SMART" id="SM00388">
    <property type="entry name" value="HisKA"/>
    <property type="match status" value="1"/>
</dbReference>
<dbReference type="SUPFAM" id="SSF55785">
    <property type="entry name" value="PYP-like sensor domain (PAS domain)"/>
    <property type="match status" value="1"/>
</dbReference>
<dbReference type="InterPro" id="IPR035965">
    <property type="entry name" value="PAS-like_dom_sf"/>
</dbReference>
<keyword evidence="6" id="KW-0418">Kinase</keyword>
<keyword evidence="3" id="KW-0597">Phosphoprotein</keyword>
<feature type="region of interest" description="Disordered" evidence="9">
    <location>
        <begin position="1"/>
        <end position="23"/>
    </location>
</feature>
<dbReference type="PRINTS" id="PR00344">
    <property type="entry name" value="BCTRLSENSOR"/>
</dbReference>
<dbReference type="PROSITE" id="PS50112">
    <property type="entry name" value="PAS"/>
    <property type="match status" value="1"/>
</dbReference>
<sequence length="522" mass="57866">MGQIDTSAATPVEPGHAERPTPQVAGIMVRDTANRRLLQTIAASLDLQSVVLELAEFDPDRLADFELIIADEEKALRLRPLITAQLIEKEQIRPALVAVVPAPIAAVPPDEEADSFDAVLALPDNPSVLSAQLGVALYAHRAFARRYRSALEELNLNRNIFRSVTSGISIANAQLPDMPLMYVNPAFEAMTGYSLEEVEGKNCRFLQNGETDQPGLTLIREALSKQRETVAVLKNYRKDGRLFWNELALSPIRNRDGELTHIVGIQMDVTERVELETALRESEKLAAVGRLASAISHEINNPLEAVMNLVYLMDQVLPESEQNTEVRSYIRQADEELKRMKLITAQALRFSKQSHGPEAVTCEDLLSPIIEIYGPRFKNYNVTVELRNRTDQHIVCMVSEIRQVLTNLITNSVHAMHAGGGRLLVRTREAMDTRNERRGIAITIADTGVGMDSATMTNIYKAFFTTKGLQGTGLGLWISAEIVARHHGHLDVRSSRASQRHGTVFRLFLPYQGAAGEDPAKA</sequence>
<gene>
    <name evidence="13" type="ordered locus">Terro_1118</name>
</gene>
<dbReference type="Pfam" id="PF13426">
    <property type="entry name" value="PAS_9"/>
    <property type="match status" value="1"/>
</dbReference>
<dbReference type="EC" id="2.7.13.3" evidence="2"/>
<proteinExistence type="predicted"/>
<feature type="domain" description="Histidine kinase" evidence="10">
    <location>
        <begin position="294"/>
        <end position="513"/>
    </location>
</feature>
<organism evidence="13 14">
    <name type="scientific">Terriglobus roseus (strain DSM 18391 / NRRL B-41598 / KBS 63)</name>
    <dbReference type="NCBI Taxonomy" id="926566"/>
    <lineage>
        <taxon>Bacteria</taxon>
        <taxon>Pseudomonadati</taxon>
        <taxon>Acidobacteriota</taxon>
        <taxon>Terriglobia</taxon>
        <taxon>Terriglobales</taxon>
        <taxon>Acidobacteriaceae</taxon>
        <taxon>Terriglobus</taxon>
    </lineage>
</organism>
<evidence type="ECO:0000313" key="14">
    <source>
        <dbReference type="Proteomes" id="UP000006056"/>
    </source>
</evidence>
<feature type="domain" description="PAS" evidence="11">
    <location>
        <begin position="153"/>
        <end position="202"/>
    </location>
</feature>
<keyword evidence="8" id="KW-0902">Two-component regulatory system</keyword>